<evidence type="ECO:0000313" key="2">
    <source>
        <dbReference type="Proteomes" id="UP000004169"/>
    </source>
</evidence>
<proteinExistence type="predicted"/>
<reference evidence="1 2" key="1">
    <citation type="journal article" date="2012" name="J. Bacteriol.">
        <title>Draft Genome Sequence of the Purple Photosynthetic Bacterium Phaeospirillum molischianum DSM120, a Particularly Versatile Bacterium.</title>
        <authorList>
            <person name="Duquesne K."/>
            <person name="Prima V."/>
            <person name="Ji B."/>
            <person name="Rouy Z."/>
            <person name="Medigue C."/>
            <person name="Talla E."/>
            <person name="Sturgis J.N."/>
        </authorList>
    </citation>
    <scope>NUCLEOTIDE SEQUENCE [LARGE SCALE GENOMIC DNA]</scope>
    <source>
        <strain evidence="2">DSM120</strain>
    </source>
</reference>
<keyword evidence="2" id="KW-1185">Reference proteome</keyword>
<accession>H8FY40</accession>
<dbReference type="AlphaFoldDB" id="H8FY40"/>
<sequence>MVFFLLILSLLIIAHFVADFALQNEFVAKFKARSSGVTWWPWVLSSHSFAHGGIVALAAVIGTSFGLSECAVLGLILAETGAHALTDFAKTEGWFGAGDRAFHIDQTIHIVTKIAWAAVIVGVAA</sequence>
<dbReference type="Pfam" id="PF11750">
    <property type="entry name" value="DUF3307"/>
    <property type="match status" value="1"/>
</dbReference>
<organism evidence="1 2">
    <name type="scientific">Magnetospirillum molischianum DSM 120</name>
    <dbReference type="NCBI Taxonomy" id="1150626"/>
    <lineage>
        <taxon>Bacteria</taxon>
        <taxon>Pseudomonadati</taxon>
        <taxon>Pseudomonadota</taxon>
        <taxon>Alphaproteobacteria</taxon>
        <taxon>Rhodospirillales</taxon>
        <taxon>Rhodospirillaceae</taxon>
        <taxon>Magnetospirillum</taxon>
    </lineage>
</organism>
<dbReference type="EMBL" id="CAHP01000060">
    <property type="protein sequence ID" value="CCG43278.1"/>
    <property type="molecule type" value="Genomic_DNA"/>
</dbReference>
<gene>
    <name evidence="1" type="ORF">PHAMO_80069</name>
</gene>
<dbReference type="STRING" id="1150626.PHAMO_80069"/>
<evidence type="ECO:0000313" key="1">
    <source>
        <dbReference type="EMBL" id="CCG43278.1"/>
    </source>
</evidence>
<dbReference type="RefSeq" id="WP_002731350.1">
    <property type="nucleotide sequence ID" value="NZ_CAHP01000060.1"/>
</dbReference>
<name>H8FY40_MAGML</name>
<comment type="caution">
    <text evidence="1">The sequence shown here is derived from an EMBL/GenBank/DDBJ whole genome shotgun (WGS) entry which is preliminary data.</text>
</comment>
<protein>
    <recommendedName>
        <fullName evidence="3">DUF3307 domain-containing protein</fullName>
    </recommendedName>
</protein>
<evidence type="ECO:0008006" key="3">
    <source>
        <dbReference type="Google" id="ProtNLM"/>
    </source>
</evidence>
<dbReference type="OrthoDB" id="558011at2"/>
<dbReference type="eggNOG" id="ENOG50339AC">
    <property type="taxonomic scope" value="Bacteria"/>
</dbReference>
<dbReference type="Proteomes" id="UP000004169">
    <property type="component" value="Unassembled WGS sequence"/>
</dbReference>
<dbReference type="InterPro" id="IPR021737">
    <property type="entry name" value="Phage_phiKZ_Orf197"/>
</dbReference>